<keyword evidence="2" id="KW-0472">Membrane</keyword>
<feature type="region of interest" description="Disordered" evidence="1">
    <location>
        <begin position="1"/>
        <end position="80"/>
    </location>
</feature>
<evidence type="ECO:0000313" key="4">
    <source>
        <dbReference type="Proteomes" id="UP001247542"/>
    </source>
</evidence>
<dbReference type="EMBL" id="JASXSX010000001">
    <property type="protein sequence ID" value="MDT3767011.1"/>
    <property type="molecule type" value="Genomic_DNA"/>
</dbReference>
<accession>A0ABU3I9G3</accession>
<dbReference type="Proteomes" id="UP001247542">
    <property type="component" value="Unassembled WGS sequence"/>
</dbReference>
<comment type="caution">
    <text evidence="3">The sequence shown here is derived from an EMBL/GenBank/DDBJ whole genome shotgun (WGS) entry which is preliminary data.</text>
</comment>
<dbReference type="RefSeq" id="WP_313272288.1">
    <property type="nucleotide sequence ID" value="NZ_JASXSX010000001.1"/>
</dbReference>
<organism evidence="3 4">
    <name type="scientific">Gleimia hominis</name>
    <dbReference type="NCBI Taxonomy" id="595468"/>
    <lineage>
        <taxon>Bacteria</taxon>
        <taxon>Bacillati</taxon>
        <taxon>Actinomycetota</taxon>
        <taxon>Actinomycetes</taxon>
        <taxon>Actinomycetales</taxon>
        <taxon>Actinomycetaceae</taxon>
        <taxon>Gleimia</taxon>
    </lineage>
</organism>
<feature type="transmembrane region" description="Helical" evidence="2">
    <location>
        <begin position="87"/>
        <end position="115"/>
    </location>
</feature>
<proteinExistence type="predicted"/>
<sequence>MTTPSDAQNSGQPRYGRRAADEPGFMPPSRRPENDEPLGENNYGASQEWGTYEQQPQSGQGWGQNPGAPNGSFTPNAPQPLPSRGMAITLTVVGAVLMLLVAPIVGLVGAGVSIVSNSAGMSRSDVQNGSTVEPGSLGTFALSVTPASDETTCMLVNDRTEYELEKTVSSETGENAAFFSGSDLSGKYTLKCDGVPDDAKLREMSVNDVFKGLGTVSIIFVVLEIIGLVVLIWGIVKLVKVNRRRREIMIQSSRGW</sequence>
<feature type="transmembrane region" description="Helical" evidence="2">
    <location>
        <begin position="213"/>
        <end position="236"/>
    </location>
</feature>
<reference evidence="3 4" key="1">
    <citation type="submission" date="2023-06" db="EMBL/GenBank/DDBJ databases">
        <title>Draft genome sequence of Gleimia hominis type strain CCUG 57540T.</title>
        <authorList>
            <person name="Salva-Serra F."/>
            <person name="Cardew S."/>
            <person name="Jensie Markopoulos S."/>
            <person name="Ohlen M."/>
            <person name="Inganas E."/>
            <person name="Svensson-Stadler L."/>
            <person name="Moore E.R.B."/>
        </authorList>
    </citation>
    <scope>NUCLEOTIDE SEQUENCE [LARGE SCALE GENOMIC DNA]</scope>
    <source>
        <strain evidence="3 4">CCUG 57540</strain>
    </source>
</reference>
<feature type="compositionally biased region" description="Polar residues" evidence="1">
    <location>
        <begin position="43"/>
        <end position="59"/>
    </location>
</feature>
<keyword evidence="2" id="KW-1133">Transmembrane helix</keyword>
<keyword evidence="2" id="KW-0812">Transmembrane</keyword>
<evidence type="ECO:0000313" key="3">
    <source>
        <dbReference type="EMBL" id="MDT3767011.1"/>
    </source>
</evidence>
<evidence type="ECO:0000256" key="2">
    <source>
        <dbReference type="SAM" id="Phobius"/>
    </source>
</evidence>
<gene>
    <name evidence="3" type="ORF">QS713_02885</name>
</gene>
<keyword evidence="4" id="KW-1185">Reference proteome</keyword>
<feature type="compositionally biased region" description="Polar residues" evidence="1">
    <location>
        <begin position="1"/>
        <end position="12"/>
    </location>
</feature>
<name>A0ABU3I9G3_9ACTO</name>
<evidence type="ECO:0000256" key="1">
    <source>
        <dbReference type="SAM" id="MobiDB-lite"/>
    </source>
</evidence>
<protein>
    <submittedName>
        <fullName evidence="3">Uncharacterized protein</fullName>
    </submittedName>
</protein>